<proteinExistence type="predicted"/>
<evidence type="ECO:0000313" key="1">
    <source>
        <dbReference type="EMBL" id="ASS90058.1"/>
    </source>
</evidence>
<name>A0A223E477_9BACI</name>
<dbReference type="Proteomes" id="UP000214606">
    <property type="component" value="Chromosome"/>
</dbReference>
<dbReference type="SUPFAM" id="SSF48179">
    <property type="entry name" value="6-phosphogluconate dehydrogenase C-terminal domain-like"/>
    <property type="match status" value="1"/>
</dbReference>
<sequence length="79" mass="9100">MKPAKQYYELFKEVPTGLTKGIAALLLFDYKEDPEAIELQETIKKVGMEGALFQYSQLEKEHPLVAAIQKQVEWLKESK</sequence>
<organism evidence="1 2">
    <name type="scientific">Aeribacillus pallidus</name>
    <dbReference type="NCBI Taxonomy" id="33936"/>
    <lineage>
        <taxon>Bacteria</taxon>
        <taxon>Bacillati</taxon>
        <taxon>Bacillota</taxon>
        <taxon>Bacilli</taxon>
        <taxon>Bacillales</taxon>
        <taxon>Bacillaceae</taxon>
        <taxon>Aeribacillus</taxon>
    </lineage>
</organism>
<dbReference type="KEGG" id="apak:AP3564_07265"/>
<dbReference type="AlphaFoldDB" id="A0A223E477"/>
<dbReference type="InterPro" id="IPR008927">
    <property type="entry name" value="6-PGluconate_DH-like_C_sf"/>
</dbReference>
<dbReference type="EMBL" id="CP017703">
    <property type="protein sequence ID" value="ASS90058.1"/>
    <property type="molecule type" value="Genomic_DNA"/>
</dbReference>
<dbReference type="Gene3D" id="1.10.1040.10">
    <property type="entry name" value="N-(1-d-carboxylethyl)-l-norvaline Dehydrogenase, domain 2"/>
    <property type="match status" value="1"/>
</dbReference>
<evidence type="ECO:0000313" key="2">
    <source>
        <dbReference type="Proteomes" id="UP000214606"/>
    </source>
</evidence>
<gene>
    <name evidence="1" type="ORF">AP3564_07265</name>
</gene>
<dbReference type="InterPro" id="IPR013328">
    <property type="entry name" value="6PGD_dom2"/>
</dbReference>
<accession>A0A223E477</accession>
<protein>
    <submittedName>
        <fullName evidence="1">Uncharacterized protein</fullName>
    </submittedName>
</protein>
<reference evidence="1 2" key="1">
    <citation type="submission" date="2016-10" db="EMBL/GenBank/DDBJ databases">
        <title>The whole genome sequencing and assembly of Aeribacillus pallidus KCTC3564 strain.</title>
        <authorList>
            <person name="Lee Y.-J."/>
            <person name="Park M.-K."/>
            <person name="Yi H."/>
            <person name="Bahn Y.-S."/>
            <person name="Kim J.F."/>
            <person name="Lee D.-W."/>
        </authorList>
    </citation>
    <scope>NUCLEOTIDE SEQUENCE [LARGE SCALE GENOMIC DNA]</scope>
    <source>
        <strain evidence="1 2">KCTC3564</strain>
    </source>
</reference>